<keyword evidence="2" id="KW-0472">Membrane</keyword>
<feature type="compositionally biased region" description="Polar residues" evidence="1">
    <location>
        <begin position="961"/>
        <end position="970"/>
    </location>
</feature>
<sequence>MSNPSGYGDLALGAPLATPLIRKDEHPDFFPAQAPLLQSTTVSTVADVPNLTSEPAAAAATTTMTTTDIKTTTTEIISVDASSSFLDRTSLATNGHGVDGPLSSVTTNLQPSSGHSTADHIEHQALATENTDEAAVPSLTWNLHPSAGSIAADHVEHQVEHTDPEPAPSLLTRLAPSALLPSFASASSTDQISLDQKLALKPDGHSSSIKTNSSRDTDSSWVPSLTTHLAPSSSPLAFDSIEHQAETTGPVSSEDARLIPSLTTHLAPSSSPLAFDSIEHQANSQGGGLGDGSYLRDRVSTQTIEPPIVAIVPFRKEISTQDPTAFQSRGPFVEQEAAVPTRDSTPSSSLNVVQREKEFVSVTPVSTVPPRQAPAFSNAPPNNTAFVSQPDVVVVPTPVVSRPKTPEAFAAMEPRERVLTKPNVIEQANIPEDERTPHTPEPEETLLEKLSAYLPKPTLSELNLTAAPPPTTFPPPHEQSDIDRLHPKEALPAVRPDVVTPVNAEERDRELEKVKAAKRELEGHSPQGTVVMGLEDDQLWSMLRRFDRQVNHALSPPHHLPEGQPDMRRSVLPTVPYNSDLVKSNLERCYGTAGVSGIRFFREMARLMSWAPGEQKRTGAFCAAYFTAWIFHQTTPLILLLLMTLVLYPPSRAYLFPPLPPPSGQPLSATDPTNRRGDESLVDVSHPQKHRSKHEQIEQQSLEFTKSIEKLGIRVLLGSKHKPSQAQMDQAEKMKKEGNAEGDMYGIGDEDGENENDSNKSGQVQNGKGNGESERNRVLKAGGTLKESNQKEGEKAKGERDAQIGLAAKAFQDALGDFADVMEMFTIALSPLKVYPPNHARFKIAFLILFPALIITAVVPSRIFAHAGSFALGFGFFGQPLVKRGISTFVSLVPDWKEELDLRNSILSGVPTNVQLTMYLLRQRELARNPLPRPPHPVTSPEAQKQLNDTSLISEAHEENSVSSVGSGTETHLVGDGKHDENQSERGKKMKSKVVEVGQKISAKAALFRGHGKVAVLPDGEIPGSKSSDEEKKSLRTRLSKFLVDRDTLKDEGSIWAYPASYNKTNGHLIIESTDETPTTDATIIFVPNRSQKPTVTFPIADVAEIKKGGVGLPRSILGWAAGMDLGGTGLEFRVKKHEAIYQGKEIAPGVYVDNVYFEDEAESEMDGEVYQFEKVGRRDQIFIRILSLAEQNWETL</sequence>
<name>A0A0F7SY86_PHARH</name>
<dbReference type="InterPro" id="IPR021709">
    <property type="entry name" value="DUF3292"/>
</dbReference>
<proteinExistence type="predicted"/>
<dbReference type="AlphaFoldDB" id="A0A0F7SY86"/>
<dbReference type="Pfam" id="PF11696">
    <property type="entry name" value="DUF3292"/>
    <property type="match status" value="1"/>
</dbReference>
<evidence type="ECO:0000256" key="2">
    <source>
        <dbReference type="SAM" id="Phobius"/>
    </source>
</evidence>
<feature type="compositionally biased region" description="Basic and acidic residues" evidence="1">
    <location>
        <begin position="730"/>
        <end position="739"/>
    </location>
</feature>
<dbReference type="PANTHER" id="PTHR38694:SF1">
    <property type="entry name" value="PEROXIN DOMAIN-CONTAINING PROTEIN"/>
    <property type="match status" value="1"/>
</dbReference>
<feature type="compositionally biased region" description="Basic and acidic residues" evidence="1">
    <location>
        <begin position="973"/>
        <end position="987"/>
    </location>
</feature>
<evidence type="ECO:0000256" key="1">
    <source>
        <dbReference type="SAM" id="MobiDB-lite"/>
    </source>
</evidence>
<protein>
    <submittedName>
        <fullName evidence="3">Uncharacterized protein</fullName>
    </submittedName>
</protein>
<feature type="compositionally biased region" description="Basic and acidic residues" evidence="1">
    <location>
        <begin position="788"/>
        <end position="799"/>
    </location>
</feature>
<evidence type="ECO:0000313" key="3">
    <source>
        <dbReference type="EMBL" id="CED85520.1"/>
    </source>
</evidence>
<accession>A0A0F7SY86</accession>
<dbReference type="PANTHER" id="PTHR38694">
    <property type="entry name" value="CONSERVED EXPRESSED PROTEIN"/>
    <property type="match status" value="1"/>
</dbReference>
<keyword evidence="2" id="KW-1133">Transmembrane helix</keyword>
<feature type="region of interest" description="Disordered" evidence="1">
    <location>
        <begin position="199"/>
        <end position="226"/>
    </location>
</feature>
<feature type="region of interest" description="Disordered" evidence="1">
    <location>
        <begin position="719"/>
        <end position="799"/>
    </location>
</feature>
<reference evidence="3" key="1">
    <citation type="submission" date="2014-08" db="EMBL/GenBank/DDBJ databases">
        <authorList>
            <person name="Sharma Rahul"/>
            <person name="Thines Marco"/>
        </authorList>
    </citation>
    <scope>NUCLEOTIDE SEQUENCE</scope>
</reference>
<feature type="region of interest" description="Disordered" evidence="1">
    <location>
        <begin position="659"/>
        <end position="701"/>
    </location>
</feature>
<organism evidence="3">
    <name type="scientific">Phaffia rhodozyma</name>
    <name type="common">Yeast</name>
    <name type="synonym">Xanthophyllomyces dendrorhous</name>
    <dbReference type="NCBI Taxonomy" id="264483"/>
    <lineage>
        <taxon>Eukaryota</taxon>
        <taxon>Fungi</taxon>
        <taxon>Dikarya</taxon>
        <taxon>Basidiomycota</taxon>
        <taxon>Agaricomycotina</taxon>
        <taxon>Tremellomycetes</taxon>
        <taxon>Cystofilobasidiales</taxon>
        <taxon>Mrakiaceae</taxon>
        <taxon>Phaffia</taxon>
    </lineage>
</organism>
<feature type="transmembrane region" description="Helical" evidence="2">
    <location>
        <begin position="840"/>
        <end position="857"/>
    </location>
</feature>
<feature type="region of interest" description="Disordered" evidence="1">
    <location>
        <begin position="957"/>
        <end position="991"/>
    </location>
</feature>
<dbReference type="EMBL" id="LN483332">
    <property type="protein sequence ID" value="CED85520.1"/>
    <property type="molecule type" value="Genomic_DNA"/>
</dbReference>
<keyword evidence="2" id="KW-0812">Transmembrane</keyword>
<feature type="transmembrane region" description="Helical" evidence="2">
    <location>
        <begin position="626"/>
        <end position="648"/>
    </location>
</feature>